<dbReference type="EMBL" id="VSDO01000005">
    <property type="protein sequence ID" value="TYA10751.1"/>
    <property type="molecule type" value="Genomic_DNA"/>
</dbReference>
<dbReference type="RefSeq" id="WP_148456709.1">
    <property type="nucleotide sequence ID" value="NZ_VSDO01000005.1"/>
</dbReference>
<dbReference type="AlphaFoldDB" id="A0A5D0CLM4"/>
<dbReference type="OrthoDB" id="1249375at2"/>
<evidence type="ECO:0000313" key="3">
    <source>
        <dbReference type="Proteomes" id="UP000325218"/>
    </source>
</evidence>
<dbReference type="Proteomes" id="UP000325218">
    <property type="component" value="Unassembled WGS sequence"/>
</dbReference>
<evidence type="ECO:0000313" key="2">
    <source>
        <dbReference type="EMBL" id="TYA10751.1"/>
    </source>
</evidence>
<gene>
    <name evidence="2" type="ORF">FRY98_23505</name>
</gene>
<dbReference type="InterPro" id="IPR020941">
    <property type="entry name" value="SUFU-like_domain"/>
</dbReference>
<protein>
    <submittedName>
        <fullName evidence="2">Suppressor of fused domain protein</fullName>
    </submittedName>
</protein>
<sequence>MINYGELYYDHYSDFLREPIGREVFKSTNEMPSIQILRYENVFEQCLVYNSLGLSKYEEIVGANVEVSMVVDGAFRSTGYLLASTLFYCIGNKMQIGTGLAIRGIENLDPTFVQKYNKSAIYFTEPYAFPEEYSVVRTHTNDEVGRILSVFYISQSEFDYFAKYGAEKFEDLLEENNVDPFNVNRQSAV</sequence>
<keyword evidence="3" id="KW-1185">Reference proteome</keyword>
<evidence type="ECO:0000259" key="1">
    <source>
        <dbReference type="Pfam" id="PF05076"/>
    </source>
</evidence>
<comment type="caution">
    <text evidence="2">The sequence shown here is derived from an EMBL/GenBank/DDBJ whole genome shotgun (WGS) entry which is preliminary data.</text>
</comment>
<feature type="domain" description="Suppressor of fused-like" evidence="1">
    <location>
        <begin position="32"/>
        <end position="186"/>
    </location>
</feature>
<proteinExistence type="predicted"/>
<accession>A0A5D0CLM4</accession>
<name>A0A5D0CLM4_9BACL</name>
<organism evidence="2 3">
    <name type="scientific">Paenibacillus faecis</name>
    <dbReference type="NCBI Taxonomy" id="862114"/>
    <lineage>
        <taxon>Bacteria</taxon>
        <taxon>Bacillati</taxon>
        <taxon>Bacillota</taxon>
        <taxon>Bacilli</taxon>
        <taxon>Bacillales</taxon>
        <taxon>Paenibacillaceae</taxon>
        <taxon>Paenibacillus</taxon>
    </lineage>
</organism>
<reference evidence="2 3" key="1">
    <citation type="submission" date="2019-08" db="EMBL/GenBank/DDBJ databases">
        <title>Genome sequencing of Paenibacillus faecis DSM 23593(T).</title>
        <authorList>
            <person name="Kook J.-K."/>
            <person name="Park S.-N."/>
            <person name="Lim Y.K."/>
        </authorList>
    </citation>
    <scope>NUCLEOTIDE SEQUENCE [LARGE SCALE GENOMIC DNA]</scope>
    <source>
        <strain evidence="2 3">DSM 23593</strain>
    </source>
</reference>
<dbReference type="Pfam" id="PF05076">
    <property type="entry name" value="SUFU"/>
    <property type="match status" value="1"/>
</dbReference>